<dbReference type="Pfam" id="PF05697">
    <property type="entry name" value="Trigger_N"/>
    <property type="match status" value="1"/>
</dbReference>
<keyword evidence="9" id="KW-0963">Cytoplasm</keyword>
<feature type="domain" description="PPIase FKBP-type" evidence="13">
    <location>
        <begin position="166"/>
        <end position="259"/>
    </location>
</feature>
<dbReference type="GO" id="GO:0003755">
    <property type="term" value="F:peptidyl-prolyl cis-trans isomerase activity"/>
    <property type="evidence" value="ECO:0007669"/>
    <property type="project" value="UniProtKB-UniRule"/>
</dbReference>
<dbReference type="GO" id="GO:0051301">
    <property type="term" value="P:cell division"/>
    <property type="evidence" value="ECO:0007669"/>
    <property type="project" value="UniProtKB-KW"/>
</dbReference>
<dbReference type="InterPro" id="IPR008880">
    <property type="entry name" value="Trigger_fac_C"/>
</dbReference>
<evidence type="ECO:0000256" key="1">
    <source>
        <dbReference type="ARBA" id="ARBA00000971"/>
    </source>
</evidence>
<dbReference type="InterPro" id="IPR036611">
    <property type="entry name" value="Trigger_fac_ribosome-bd_sf"/>
</dbReference>
<reference evidence="15" key="1">
    <citation type="submission" date="2020-02" db="EMBL/GenBank/DDBJ databases">
        <title>Genomic and physiological characterization of two novel Nitrospinaceae genera.</title>
        <authorList>
            <person name="Mueller A.J."/>
            <person name="Jung M.-Y."/>
            <person name="Strachan C.R."/>
            <person name="Herbold C.W."/>
            <person name="Kirkegaard R.H."/>
            <person name="Daims H."/>
        </authorList>
    </citation>
    <scope>NUCLEOTIDE SEQUENCE [LARGE SCALE GENOMIC DNA]</scope>
</reference>
<dbReference type="InterPro" id="IPR037041">
    <property type="entry name" value="Trigger_fac_C_sf"/>
</dbReference>
<dbReference type="HAMAP" id="MF_00303">
    <property type="entry name" value="Trigger_factor_Tig"/>
    <property type="match status" value="1"/>
</dbReference>
<dbReference type="GO" id="GO:0051083">
    <property type="term" value="P:'de novo' cotranslational protein folding"/>
    <property type="evidence" value="ECO:0007669"/>
    <property type="project" value="TreeGrafter"/>
</dbReference>
<dbReference type="SUPFAM" id="SSF109998">
    <property type="entry name" value="Triger factor/SurA peptide-binding domain-like"/>
    <property type="match status" value="1"/>
</dbReference>
<accession>A0A7T0C3Q0</accession>
<feature type="coiled-coil region" evidence="12">
    <location>
        <begin position="379"/>
        <end position="417"/>
    </location>
</feature>
<comment type="domain">
    <text evidence="9">Consists of 3 domains; the N-terminus binds the ribosome, the middle domain has PPIase activity, while the C-terminus has intrinsic chaperone activity on its own.</text>
</comment>
<dbReference type="GO" id="GO:0043335">
    <property type="term" value="P:protein unfolding"/>
    <property type="evidence" value="ECO:0007669"/>
    <property type="project" value="TreeGrafter"/>
</dbReference>
<dbReference type="PANTHER" id="PTHR30560">
    <property type="entry name" value="TRIGGER FACTOR CHAPERONE AND PEPTIDYL-PROLYL CIS/TRANS ISOMERASE"/>
    <property type="match status" value="1"/>
</dbReference>
<comment type="catalytic activity">
    <reaction evidence="1 9 10">
        <text>[protein]-peptidylproline (omega=180) = [protein]-peptidylproline (omega=0)</text>
        <dbReference type="Rhea" id="RHEA:16237"/>
        <dbReference type="Rhea" id="RHEA-COMP:10747"/>
        <dbReference type="Rhea" id="RHEA-COMP:10748"/>
        <dbReference type="ChEBI" id="CHEBI:83833"/>
        <dbReference type="ChEBI" id="CHEBI:83834"/>
        <dbReference type="EC" id="5.2.1.8"/>
    </reaction>
</comment>
<dbReference type="Gene3D" id="1.10.3120.10">
    <property type="entry name" value="Trigger factor, C-terminal domain"/>
    <property type="match status" value="1"/>
</dbReference>
<proteinExistence type="inferred from homology"/>
<comment type="similarity">
    <text evidence="2 9 11">Belongs to the FKBP-type PPIase family. Tig subfamily.</text>
</comment>
<keyword evidence="5 9" id="KW-0697">Rotamase</keyword>
<dbReference type="SUPFAM" id="SSF54534">
    <property type="entry name" value="FKBP-like"/>
    <property type="match status" value="1"/>
</dbReference>
<dbReference type="AlphaFoldDB" id="A0A7T0C3Q0"/>
<gene>
    <name evidence="9 14" type="primary">tig</name>
    <name evidence="14" type="ORF">G3M78_11415</name>
</gene>
<dbReference type="GO" id="GO:0005737">
    <property type="term" value="C:cytoplasm"/>
    <property type="evidence" value="ECO:0007669"/>
    <property type="project" value="UniProtKB-SubCell"/>
</dbReference>
<evidence type="ECO:0000256" key="9">
    <source>
        <dbReference type="HAMAP-Rule" id="MF_00303"/>
    </source>
</evidence>
<evidence type="ECO:0000313" key="15">
    <source>
        <dbReference type="Proteomes" id="UP000594464"/>
    </source>
</evidence>
<dbReference type="InterPro" id="IPR001179">
    <property type="entry name" value="PPIase_FKBP_dom"/>
</dbReference>
<dbReference type="EC" id="5.2.1.8" evidence="3 9"/>
<protein>
    <recommendedName>
        <fullName evidence="4 9">Trigger factor</fullName>
        <shortName evidence="9">TF</shortName>
        <ecNumber evidence="3 9">5.2.1.8</ecNumber>
    </recommendedName>
    <alternativeName>
        <fullName evidence="8 9">PPIase</fullName>
    </alternativeName>
</protein>
<evidence type="ECO:0000256" key="12">
    <source>
        <dbReference type="SAM" id="Coils"/>
    </source>
</evidence>
<keyword evidence="6 9" id="KW-0143">Chaperone</keyword>
<evidence type="ECO:0000259" key="13">
    <source>
        <dbReference type="PROSITE" id="PS50059"/>
    </source>
</evidence>
<dbReference type="PIRSF" id="PIRSF003095">
    <property type="entry name" value="Trigger_factor"/>
    <property type="match status" value="1"/>
</dbReference>
<dbReference type="EMBL" id="CP048620">
    <property type="protein sequence ID" value="QPJ65968.1"/>
    <property type="molecule type" value="Genomic_DNA"/>
</dbReference>
<dbReference type="KEGG" id="nva:G3M78_11415"/>
<dbReference type="InterPro" id="IPR008881">
    <property type="entry name" value="Trigger_fac_ribosome-bd_bac"/>
</dbReference>
<dbReference type="InterPro" id="IPR046357">
    <property type="entry name" value="PPIase_dom_sf"/>
</dbReference>
<name>A0A7T0C3Q0_9BACT</name>
<evidence type="ECO:0000256" key="10">
    <source>
        <dbReference type="PROSITE-ProRule" id="PRU00277"/>
    </source>
</evidence>
<keyword evidence="9 11" id="KW-0131">Cell cycle</keyword>
<comment type="subcellular location">
    <subcellularLocation>
        <location evidence="9">Cytoplasm</location>
    </subcellularLocation>
    <text evidence="9">About half TF is bound to the ribosome near the polypeptide exit tunnel while the other half is free in the cytoplasm.</text>
</comment>
<dbReference type="PROSITE" id="PS50059">
    <property type="entry name" value="FKBP_PPIASE"/>
    <property type="match status" value="1"/>
</dbReference>
<evidence type="ECO:0000256" key="6">
    <source>
        <dbReference type="ARBA" id="ARBA00023186"/>
    </source>
</evidence>
<keyword evidence="12" id="KW-0175">Coiled coil</keyword>
<evidence type="ECO:0000313" key="14">
    <source>
        <dbReference type="EMBL" id="QPJ65968.1"/>
    </source>
</evidence>
<evidence type="ECO:0000256" key="3">
    <source>
        <dbReference type="ARBA" id="ARBA00013194"/>
    </source>
</evidence>
<evidence type="ECO:0000256" key="7">
    <source>
        <dbReference type="ARBA" id="ARBA00023235"/>
    </source>
</evidence>
<organism evidence="14 15">
    <name type="scientific">Candidatus Nitrohelix vancouverensis</name>
    <dbReference type="NCBI Taxonomy" id="2705534"/>
    <lineage>
        <taxon>Bacteria</taxon>
        <taxon>Pseudomonadati</taxon>
        <taxon>Nitrospinota/Tectimicrobiota group</taxon>
        <taxon>Nitrospinota</taxon>
        <taxon>Nitrospinia</taxon>
        <taxon>Nitrospinales</taxon>
        <taxon>Nitrospinaceae</taxon>
        <taxon>Candidatus Nitrohelix</taxon>
    </lineage>
</organism>
<dbReference type="Gene3D" id="3.10.50.40">
    <property type="match status" value="1"/>
</dbReference>
<evidence type="ECO:0000256" key="11">
    <source>
        <dbReference type="RuleBase" id="RU003914"/>
    </source>
</evidence>
<dbReference type="NCBIfam" id="TIGR00115">
    <property type="entry name" value="tig"/>
    <property type="match status" value="1"/>
</dbReference>
<dbReference type="Pfam" id="PF05698">
    <property type="entry name" value="Trigger_C"/>
    <property type="match status" value="1"/>
</dbReference>
<evidence type="ECO:0000256" key="8">
    <source>
        <dbReference type="ARBA" id="ARBA00029986"/>
    </source>
</evidence>
<dbReference type="Proteomes" id="UP000594464">
    <property type="component" value="Chromosome"/>
</dbReference>
<keyword evidence="9 11" id="KW-0132">Cell division</keyword>
<dbReference type="GO" id="GO:0015031">
    <property type="term" value="P:protein transport"/>
    <property type="evidence" value="ECO:0007669"/>
    <property type="project" value="UniProtKB-UniRule"/>
</dbReference>
<evidence type="ECO:0000256" key="4">
    <source>
        <dbReference type="ARBA" id="ARBA00016902"/>
    </source>
</evidence>
<dbReference type="GO" id="GO:0044183">
    <property type="term" value="F:protein folding chaperone"/>
    <property type="evidence" value="ECO:0007669"/>
    <property type="project" value="TreeGrafter"/>
</dbReference>
<sequence length="462" mass="53496">MQVEVEKLEGMKRKLKIVIPEDVLSQRVDDAYKVLNRQLKMPGFRPGKIPQKVLEQQVPLQSLTEMFQELMQEHYERALEETGLTPSGAPEIDHSELADIKKDEPLKFSVIVDVRAKIDLIDYKGMKLRKKEIIVTDEQLEEGLQILCNHHGYLEHHDDDHKVQHGDFLTLDFEGFMDGEPLEEGSAKDYHIRVGEKKMIAGFEDQLLGHALGESFEVKVPLPQQWNNKIRRVSMPVPGAEGEDSRDLAVFKVNIKEVKKLVPMALDDKLAKKEGCKSVDDLKRKVKTEMQAYGEQREEIRVKEKIFNIIVKKHDAVPPESMIETELKYMLEGMKYQIQQSGMSLEDSGFDPENAKKEWRERATFNSKGYMILEEIANKEKLHITKEDMDLEYQKLAEETKQKVEDVRKRMMANQETLQQTSSKLRGQKAMNYIYSNCEFEYYQGEDDPIDADEETDQKSDA</sequence>
<dbReference type="SUPFAM" id="SSF102735">
    <property type="entry name" value="Trigger factor ribosome-binding domain"/>
    <property type="match status" value="1"/>
</dbReference>
<evidence type="ECO:0000256" key="5">
    <source>
        <dbReference type="ARBA" id="ARBA00023110"/>
    </source>
</evidence>
<dbReference type="InterPro" id="IPR027304">
    <property type="entry name" value="Trigger_fact/SurA_dom_sf"/>
</dbReference>
<dbReference type="Gene3D" id="3.30.70.1050">
    <property type="entry name" value="Trigger factor ribosome-binding domain"/>
    <property type="match status" value="1"/>
</dbReference>
<dbReference type="PANTHER" id="PTHR30560:SF3">
    <property type="entry name" value="TRIGGER FACTOR-LIKE PROTEIN TIG, CHLOROPLASTIC"/>
    <property type="match status" value="1"/>
</dbReference>
<dbReference type="InterPro" id="IPR005215">
    <property type="entry name" value="Trig_fac"/>
</dbReference>
<dbReference type="Pfam" id="PF00254">
    <property type="entry name" value="FKBP_C"/>
    <property type="match status" value="1"/>
</dbReference>
<evidence type="ECO:0000256" key="2">
    <source>
        <dbReference type="ARBA" id="ARBA00005464"/>
    </source>
</evidence>
<keyword evidence="7 9" id="KW-0413">Isomerase</keyword>
<comment type="function">
    <text evidence="9">Involved in protein export. Acts as a chaperone by maintaining the newly synthesized protein in an open conformation. Functions as a peptidyl-prolyl cis-trans isomerase.</text>
</comment>
<dbReference type="GO" id="GO:0043022">
    <property type="term" value="F:ribosome binding"/>
    <property type="evidence" value="ECO:0007669"/>
    <property type="project" value="TreeGrafter"/>
</dbReference>